<sequence>MAVGYSGGLDESQEDHRRVQSEMDRLDAEIKALRSMFFQKKKLRKED</sequence>
<evidence type="ECO:0000256" key="1">
    <source>
        <dbReference type="SAM" id="MobiDB-lite"/>
    </source>
</evidence>
<dbReference type="AlphaFoldDB" id="A0A382WM89"/>
<accession>A0A382WM89</accession>
<reference evidence="2" key="1">
    <citation type="submission" date="2018-05" db="EMBL/GenBank/DDBJ databases">
        <authorList>
            <person name="Lanie J.A."/>
            <person name="Ng W.-L."/>
            <person name="Kazmierczak K.M."/>
            <person name="Andrzejewski T.M."/>
            <person name="Davidsen T.M."/>
            <person name="Wayne K.J."/>
            <person name="Tettelin H."/>
            <person name="Glass J.I."/>
            <person name="Rusch D."/>
            <person name="Podicherti R."/>
            <person name="Tsui H.-C.T."/>
            <person name="Winkler M.E."/>
        </authorList>
    </citation>
    <scope>NUCLEOTIDE SEQUENCE</scope>
</reference>
<protein>
    <submittedName>
        <fullName evidence="2">Uncharacterized protein</fullName>
    </submittedName>
</protein>
<dbReference type="EMBL" id="UINC01161024">
    <property type="protein sequence ID" value="SVD59977.1"/>
    <property type="molecule type" value="Genomic_DNA"/>
</dbReference>
<gene>
    <name evidence="2" type="ORF">METZ01_LOCUS412831</name>
</gene>
<name>A0A382WM89_9ZZZZ</name>
<organism evidence="2">
    <name type="scientific">marine metagenome</name>
    <dbReference type="NCBI Taxonomy" id="408172"/>
    <lineage>
        <taxon>unclassified sequences</taxon>
        <taxon>metagenomes</taxon>
        <taxon>ecological metagenomes</taxon>
    </lineage>
</organism>
<feature type="region of interest" description="Disordered" evidence="1">
    <location>
        <begin position="1"/>
        <end position="22"/>
    </location>
</feature>
<evidence type="ECO:0000313" key="2">
    <source>
        <dbReference type="EMBL" id="SVD59977.1"/>
    </source>
</evidence>
<proteinExistence type="predicted"/>